<evidence type="ECO:0000256" key="8">
    <source>
        <dbReference type="ARBA" id="ARBA00023163"/>
    </source>
</evidence>
<evidence type="ECO:0000256" key="4">
    <source>
        <dbReference type="ARBA" id="ARBA00022771"/>
    </source>
</evidence>
<dbReference type="EMBL" id="OU895880">
    <property type="protein sequence ID" value="CAG9810675.1"/>
    <property type="molecule type" value="Genomic_DNA"/>
</dbReference>
<dbReference type="GO" id="GO:0005634">
    <property type="term" value="C:nucleus"/>
    <property type="evidence" value="ECO:0007669"/>
    <property type="project" value="UniProtKB-SubCell"/>
</dbReference>
<keyword evidence="13" id="KW-1185">Reference proteome</keyword>
<keyword evidence="8" id="KW-0804">Transcription</keyword>
<keyword evidence="6" id="KW-0805">Transcription regulation</keyword>
<evidence type="ECO:0000259" key="11">
    <source>
        <dbReference type="PROSITE" id="PS50157"/>
    </source>
</evidence>
<gene>
    <name evidence="12" type="ORF">CHIRRI_LOCUS13488</name>
</gene>
<keyword evidence="9" id="KW-0539">Nucleus</keyword>
<feature type="domain" description="C2H2-type" evidence="11">
    <location>
        <begin position="184"/>
        <end position="211"/>
    </location>
</feature>
<name>A0A9N9S3M0_9DIPT</name>
<reference evidence="12" key="2">
    <citation type="submission" date="2022-10" db="EMBL/GenBank/DDBJ databases">
        <authorList>
            <consortium name="ENA_rothamsted_submissions"/>
            <consortium name="culmorum"/>
            <person name="King R."/>
        </authorList>
    </citation>
    <scope>NUCLEOTIDE SEQUENCE</scope>
</reference>
<dbReference type="GO" id="GO:0003677">
    <property type="term" value="F:DNA binding"/>
    <property type="evidence" value="ECO:0007669"/>
    <property type="project" value="UniProtKB-KW"/>
</dbReference>
<feature type="domain" description="C2H2-type" evidence="11">
    <location>
        <begin position="158"/>
        <end position="185"/>
    </location>
</feature>
<evidence type="ECO:0000256" key="3">
    <source>
        <dbReference type="ARBA" id="ARBA00022737"/>
    </source>
</evidence>
<dbReference type="Gene3D" id="3.30.160.60">
    <property type="entry name" value="Classic Zinc Finger"/>
    <property type="match status" value="5"/>
</dbReference>
<feature type="domain" description="C2H2-type" evidence="11">
    <location>
        <begin position="104"/>
        <end position="127"/>
    </location>
</feature>
<keyword evidence="4 10" id="KW-0863">Zinc-finger</keyword>
<evidence type="ECO:0000313" key="13">
    <source>
        <dbReference type="Proteomes" id="UP001153620"/>
    </source>
</evidence>
<comment type="subcellular location">
    <subcellularLocation>
        <location evidence="1">Nucleus</location>
    </subcellularLocation>
</comment>
<sequence>MMIIKFETEQELTVELKGEKLPQKHPNLLIEVESGEIVKNDKPKIVKIEFIPRKTKIKCEYCNRKYKTKNNYNKHLKDHKVDGKLPKIVPIKSLKHKKSSENNFSCDLCGKQWQTKQQIVSHIKTGHMFFSECPICNKKLRYGGYNLHLISHMTEKNFKCKVCDKKFKAPNDVKTHLKTHNKQFECRTCGNKFAKKKSLINHEQIHQKKDSTVLECKFCGMRFKYLNHLNRHQKNHKEKSTKSLKCLRCNFSTDNKRNFLKHQKNHELKDKKAAQIKNPINCEKCPAVLRNKQALRCHMINCHPIAPYECDLCGRVINARTNFIKHINYHLNMKKLQVD</sequence>
<dbReference type="PANTHER" id="PTHR16515:SF49">
    <property type="entry name" value="GASTRULA ZINC FINGER PROTEIN XLCGF49.1-LIKE-RELATED"/>
    <property type="match status" value="1"/>
</dbReference>
<evidence type="ECO:0000256" key="9">
    <source>
        <dbReference type="ARBA" id="ARBA00023242"/>
    </source>
</evidence>
<keyword evidence="7" id="KW-0238">DNA-binding</keyword>
<organism evidence="12 13">
    <name type="scientific">Chironomus riparius</name>
    <dbReference type="NCBI Taxonomy" id="315576"/>
    <lineage>
        <taxon>Eukaryota</taxon>
        <taxon>Metazoa</taxon>
        <taxon>Ecdysozoa</taxon>
        <taxon>Arthropoda</taxon>
        <taxon>Hexapoda</taxon>
        <taxon>Insecta</taxon>
        <taxon>Pterygota</taxon>
        <taxon>Neoptera</taxon>
        <taxon>Endopterygota</taxon>
        <taxon>Diptera</taxon>
        <taxon>Nematocera</taxon>
        <taxon>Chironomoidea</taxon>
        <taxon>Chironomidae</taxon>
        <taxon>Chironominae</taxon>
        <taxon>Chironomus</taxon>
    </lineage>
</organism>
<evidence type="ECO:0000256" key="6">
    <source>
        <dbReference type="ARBA" id="ARBA00023015"/>
    </source>
</evidence>
<accession>A0A9N9S3M0</accession>
<keyword evidence="5" id="KW-0862">Zinc</keyword>
<dbReference type="Proteomes" id="UP001153620">
    <property type="component" value="Chromosome 4"/>
</dbReference>
<protein>
    <recommendedName>
        <fullName evidence="11">C2H2-type domain-containing protein</fullName>
    </recommendedName>
</protein>
<evidence type="ECO:0000313" key="12">
    <source>
        <dbReference type="EMBL" id="CAG9810675.1"/>
    </source>
</evidence>
<evidence type="ECO:0000256" key="2">
    <source>
        <dbReference type="ARBA" id="ARBA00022723"/>
    </source>
</evidence>
<feature type="domain" description="C2H2-type" evidence="11">
    <location>
        <begin position="214"/>
        <end position="241"/>
    </location>
</feature>
<evidence type="ECO:0000256" key="5">
    <source>
        <dbReference type="ARBA" id="ARBA00022833"/>
    </source>
</evidence>
<dbReference type="SMART" id="SM00355">
    <property type="entry name" value="ZnF_C2H2"/>
    <property type="match status" value="9"/>
</dbReference>
<evidence type="ECO:0000256" key="7">
    <source>
        <dbReference type="ARBA" id="ARBA00023125"/>
    </source>
</evidence>
<dbReference type="PROSITE" id="PS00028">
    <property type="entry name" value="ZINC_FINGER_C2H2_1"/>
    <property type="match status" value="6"/>
</dbReference>
<keyword evidence="3" id="KW-0677">Repeat</keyword>
<dbReference type="GO" id="GO:0008270">
    <property type="term" value="F:zinc ion binding"/>
    <property type="evidence" value="ECO:0007669"/>
    <property type="project" value="UniProtKB-KW"/>
</dbReference>
<evidence type="ECO:0000256" key="10">
    <source>
        <dbReference type="PROSITE-ProRule" id="PRU00042"/>
    </source>
</evidence>
<dbReference type="SUPFAM" id="SSF57667">
    <property type="entry name" value="beta-beta-alpha zinc fingers"/>
    <property type="match status" value="4"/>
</dbReference>
<dbReference type="GO" id="GO:0010468">
    <property type="term" value="P:regulation of gene expression"/>
    <property type="evidence" value="ECO:0007669"/>
    <property type="project" value="TreeGrafter"/>
</dbReference>
<dbReference type="AlphaFoldDB" id="A0A9N9S3M0"/>
<feature type="domain" description="C2H2-type" evidence="11">
    <location>
        <begin position="308"/>
        <end position="335"/>
    </location>
</feature>
<reference evidence="12" key="1">
    <citation type="submission" date="2022-01" db="EMBL/GenBank/DDBJ databases">
        <authorList>
            <person name="King R."/>
        </authorList>
    </citation>
    <scope>NUCLEOTIDE SEQUENCE</scope>
</reference>
<dbReference type="InterPro" id="IPR013087">
    <property type="entry name" value="Znf_C2H2_type"/>
</dbReference>
<keyword evidence="2" id="KW-0479">Metal-binding</keyword>
<evidence type="ECO:0000256" key="1">
    <source>
        <dbReference type="ARBA" id="ARBA00004123"/>
    </source>
</evidence>
<dbReference type="InterPro" id="IPR036236">
    <property type="entry name" value="Znf_C2H2_sf"/>
</dbReference>
<feature type="domain" description="C2H2-type" evidence="11">
    <location>
        <begin position="57"/>
        <end position="84"/>
    </location>
</feature>
<dbReference type="PROSITE" id="PS50157">
    <property type="entry name" value="ZINC_FINGER_C2H2_2"/>
    <property type="match status" value="6"/>
</dbReference>
<dbReference type="PANTHER" id="PTHR16515">
    <property type="entry name" value="PR DOMAIN ZINC FINGER PROTEIN"/>
    <property type="match status" value="1"/>
</dbReference>
<dbReference type="Pfam" id="PF00096">
    <property type="entry name" value="zf-C2H2"/>
    <property type="match status" value="4"/>
</dbReference>
<dbReference type="OrthoDB" id="7742407at2759"/>
<dbReference type="InterPro" id="IPR050331">
    <property type="entry name" value="Zinc_finger"/>
</dbReference>
<proteinExistence type="predicted"/>